<dbReference type="GO" id="GO:0005524">
    <property type="term" value="F:ATP binding"/>
    <property type="evidence" value="ECO:0007669"/>
    <property type="project" value="UniProtKB-KW"/>
</dbReference>
<dbReference type="OrthoDB" id="5287489at2"/>
<feature type="domain" description="ABC transporter" evidence="4">
    <location>
        <begin position="4"/>
        <end position="229"/>
    </location>
</feature>
<dbReference type="PROSITE" id="PS00211">
    <property type="entry name" value="ABC_TRANSPORTER_1"/>
    <property type="match status" value="2"/>
</dbReference>
<name>A0A161P9W6_BDEBC</name>
<protein>
    <submittedName>
        <fullName evidence="5">ABC transporter ATP-binding protein</fullName>
    </submittedName>
</protein>
<dbReference type="InterPro" id="IPR032524">
    <property type="entry name" value="ABC_tran_C"/>
</dbReference>
<evidence type="ECO:0000259" key="4">
    <source>
        <dbReference type="PROSITE" id="PS50893"/>
    </source>
</evidence>
<dbReference type="Pfam" id="PF16326">
    <property type="entry name" value="ABC_tran_CTD"/>
    <property type="match status" value="1"/>
</dbReference>
<dbReference type="SUPFAM" id="SSF52540">
    <property type="entry name" value="P-loop containing nucleoside triphosphate hydrolases"/>
    <property type="match status" value="2"/>
</dbReference>
<keyword evidence="1" id="KW-0547">Nucleotide-binding</keyword>
<dbReference type="InterPro" id="IPR003439">
    <property type="entry name" value="ABC_transporter-like_ATP-bd"/>
</dbReference>
<dbReference type="GO" id="GO:0003677">
    <property type="term" value="F:DNA binding"/>
    <property type="evidence" value="ECO:0007669"/>
    <property type="project" value="InterPro"/>
</dbReference>
<dbReference type="EMBL" id="LUKD01000008">
    <property type="protein sequence ID" value="KYG62604.1"/>
    <property type="molecule type" value="Genomic_DNA"/>
</dbReference>
<dbReference type="InterPro" id="IPR037118">
    <property type="entry name" value="Val-tRNA_synth_C_sf"/>
</dbReference>
<dbReference type="PANTHER" id="PTHR42855">
    <property type="entry name" value="ABC TRANSPORTER ATP-BINDING SUBUNIT"/>
    <property type="match status" value="1"/>
</dbReference>
<gene>
    <name evidence="5" type="ORF">AZI87_15005</name>
</gene>
<evidence type="ECO:0000256" key="3">
    <source>
        <dbReference type="SAM" id="Coils"/>
    </source>
</evidence>
<evidence type="ECO:0000313" key="5">
    <source>
        <dbReference type="EMBL" id="KYG62604.1"/>
    </source>
</evidence>
<dbReference type="GO" id="GO:0016887">
    <property type="term" value="F:ATP hydrolysis activity"/>
    <property type="evidence" value="ECO:0007669"/>
    <property type="project" value="InterPro"/>
</dbReference>
<reference evidence="5 6" key="1">
    <citation type="submission" date="2016-03" db="EMBL/GenBank/DDBJ databases">
        <authorList>
            <person name="Ploux O."/>
        </authorList>
    </citation>
    <scope>NUCLEOTIDE SEQUENCE [LARGE SCALE GENOMIC DNA]</scope>
    <source>
        <strain evidence="5 6">EC13</strain>
    </source>
</reference>
<keyword evidence="3" id="KW-0175">Coiled coil</keyword>
<organism evidence="5 6">
    <name type="scientific">Bdellovibrio bacteriovorus</name>
    <dbReference type="NCBI Taxonomy" id="959"/>
    <lineage>
        <taxon>Bacteria</taxon>
        <taxon>Pseudomonadati</taxon>
        <taxon>Bdellovibrionota</taxon>
        <taxon>Bdellovibrionia</taxon>
        <taxon>Bdellovibrionales</taxon>
        <taxon>Pseudobdellovibrionaceae</taxon>
        <taxon>Bdellovibrio</taxon>
    </lineage>
</organism>
<dbReference type="SMART" id="SM00382">
    <property type="entry name" value="AAA"/>
    <property type="match status" value="2"/>
</dbReference>
<dbReference type="InterPro" id="IPR027417">
    <property type="entry name" value="P-loop_NTPase"/>
</dbReference>
<keyword evidence="2 5" id="KW-0067">ATP-binding</keyword>
<dbReference type="Gene3D" id="3.40.50.300">
    <property type="entry name" value="P-loop containing nucleotide triphosphate hydrolases"/>
    <property type="match status" value="2"/>
</dbReference>
<comment type="caution">
    <text evidence="5">The sequence shown here is derived from an EMBL/GenBank/DDBJ whole genome shotgun (WGS) entry which is preliminary data.</text>
</comment>
<sequence length="604" mass="68477">MLLISTYKLEKAFAGKTLFKNVSLGIEEGERVGLVGPNGAGKSTLLRILAGKMEADSGDVTAKKGLRMGFLEQTPLFKDDETILDAILSKCADYHESLADGYEWMARLELSQFGENFLVKDLSGGWRKRVALARELVLEPELLMLDEPTNHLDVTSILWLEEFLSRAPFATLIITHDRLFLQRATNKIFDLDPKNPNYLLSVKGGYLEYLEAKDQLLQAQEQREVVLKNTLRRETEWLRRGAKARQTKQKARIERAGDLKEDVQELAAKNAARVAKIEFKDAERNPQKLMEVDHITKAYNGRVLFKDFSYLVNPKTRLALLGDNGSGKSTLIRILLGEEQPDTGRVARADKLKVAYFEQNRETLKPKESVLKNICPEGDYVHYQGQYVFARSYLERFLFNRQQMDLPVEKLSGGEQSRLRLAQLMLNEAQVLILDEPTNDLDVGTLTVLEDSLKDFNGAVILVTHDRYFMDQVASTILAFHKKPDGTTSLENFAGYLQWEEWYEEQKELEALEQKKAKAEAETKAAAKPGKLSFKEKFELENMEATILGLEEKLSGLQIESGKPEVVSQASKVQELYVEISKVQAELEKLYARWAELEKKSAGG</sequence>
<dbReference type="PROSITE" id="PS50893">
    <property type="entry name" value="ABC_TRANSPORTER_2"/>
    <property type="match status" value="2"/>
</dbReference>
<dbReference type="InterPro" id="IPR051309">
    <property type="entry name" value="ABCF_ATPase"/>
</dbReference>
<proteinExistence type="predicted"/>
<dbReference type="PANTHER" id="PTHR42855:SF1">
    <property type="entry name" value="ABC TRANSPORTER DOMAIN-CONTAINING PROTEIN"/>
    <property type="match status" value="1"/>
</dbReference>
<dbReference type="Pfam" id="PF00005">
    <property type="entry name" value="ABC_tran"/>
    <property type="match status" value="2"/>
</dbReference>
<dbReference type="AlphaFoldDB" id="A0A161P9W6"/>
<dbReference type="Proteomes" id="UP000075799">
    <property type="component" value="Unassembled WGS sequence"/>
</dbReference>
<evidence type="ECO:0000256" key="1">
    <source>
        <dbReference type="ARBA" id="ARBA00022741"/>
    </source>
</evidence>
<feature type="coiled-coil region" evidence="3">
    <location>
        <begin position="502"/>
        <end position="600"/>
    </location>
</feature>
<dbReference type="CDD" id="cd03221">
    <property type="entry name" value="ABCF_EF-3"/>
    <property type="match status" value="2"/>
</dbReference>
<dbReference type="InterPro" id="IPR017871">
    <property type="entry name" value="ABC_transporter-like_CS"/>
</dbReference>
<feature type="domain" description="ABC transporter" evidence="4">
    <location>
        <begin position="290"/>
        <end position="507"/>
    </location>
</feature>
<dbReference type="InterPro" id="IPR003593">
    <property type="entry name" value="AAA+_ATPase"/>
</dbReference>
<dbReference type="RefSeq" id="WP_063208792.1">
    <property type="nucleotide sequence ID" value="NZ_LUKD01000008.1"/>
</dbReference>
<dbReference type="Gene3D" id="1.10.287.380">
    <property type="entry name" value="Valyl-tRNA synthetase, C-terminal domain"/>
    <property type="match status" value="1"/>
</dbReference>
<evidence type="ECO:0000313" key="6">
    <source>
        <dbReference type="Proteomes" id="UP000075799"/>
    </source>
</evidence>
<accession>A0A161P9W6</accession>
<evidence type="ECO:0000256" key="2">
    <source>
        <dbReference type="ARBA" id="ARBA00022840"/>
    </source>
</evidence>